<gene>
    <name evidence="2" type="ORF">AAEJ74_19740</name>
</gene>
<accession>A0ABU9ERE5</accession>
<evidence type="ECO:0000313" key="2">
    <source>
        <dbReference type="EMBL" id="MEK9513838.1"/>
    </source>
</evidence>
<proteinExistence type="predicted"/>
<name>A0ABU9ERE5_LIMFS</name>
<protein>
    <submittedName>
        <fullName evidence="2">Uncharacterized protein</fullName>
    </submittedName>
</protein>
<reference evidence="2 3" key="1">
    <citation type="journal article" date="2024" name="Front. Microbiol.">
        <title>Transcriptomic insights into the dominance of two phototrophs throughout the water column of a tropical hypersaline-alkaline crater lake (Dziani Dzaha, Mayotte).</title>
        <authorList>
            <person name="Duperron S."/>
            <person name="Halary S."/>
            <person name="Bouly J.-P."/>
            <person name="Roussel T."/>
            <person name="Hugoni M."/>
            <person name="Bruto M."/>
            <person name="Oger P."/>
            <person name="Duval C."/>
            <person name="Woo A."/>
            <person name="Jezequiel D."/>
            <person name="Ader M."/>
            <person name="Leboulanger C."/>
            <person name="Agogue H."/>
            <person name="Grossi V."/>
            <person name="Trousselier M."/>
            <person name="Bernard C."/>
        </authorList>
    </citation>
    <scope>NUCLEOTIDE SEQUENCE [LARGE SCALE GENOMIC DNA]</scope>
    <source>
        <strain evidence="2 3">PMC 851.14</strain>
    </source>
</reference>
<evidence type="ECO:0000313" key="3">
    <source>
        <dbReference type="Proteomes" id="UP001387447"/>
    </source>
</evidence>
<feature type="signal peptide" evidence="1">
    <location>
        <begin position="1"/>
        <end position="31"/>
    </location>
</feature>
<dbReference type="RefSeq" id="WP_006668994.1">
    <property type="nucleotide sequence ID" value="NZ_JBBWYZ010000017.1"/>
</dbReference>
<keyword evidence="3" id="KW-1185">Reference proteome</keyword>
<dbReference type="PROSITE" id="PS51257">
    <property type="entry name" value="PROKAR_LIPOPROTEIN"/>
    <property type="match status" value="1"/>
</dbReference>
<comment type="caution">
    <text evidence="2">The sequence shown here is derived from an EMBL/GenBank/DDBJ whole genome shotgun (WGS) entry which is preliminary data.</text>
</comment>
<feature type="chain" id="PRO_5046867470" evidence="1">
    <location>
        <begin position="32"/>
        <end position="192"/>
    </location>
</feature>
<sequence length="192" mass="21285">MKHPTCHILSLVLMVSSLGIGGCAISPPSQTAEVTPTGQLNPLPSPPIIQVMLPVNIKIELKAGGSGNHELLGFNPETRQLQLAGRSQGLPLTEVAKIERDRLTNQGLVVRGRPNIRGEDMSTPETWRVPFSALDYEEEKMMIRGQQAWENDELQGKLENQNDFDFLLDQLIPLSEDEMEIVVSKVRRVAPE</sequence>
<dbReference type="Proteomes" id="UP001387447">
    <property type="component" value="Unassembled WGS sequence"/>
</dbReference>
<evidence type="ECO:0000256" key="1">
    <source>
        <dbReference type="SAM" id="SignalP"/>
    </source>
</evidence>
<keyword evidence="1" id="KW-0732">Signal</keyword>
<dbReference type="EMBL" id="JBBWYZ010000017">
    <property type="protein sequence ID" value="MEK9513838.1"/>
    <property type="molecule type" value="Genomic_DNA"/>
</dbReference>
<organism evidence="2 3">
    <name type="scientific">Limnospira fusiformis PMC 851.14</name>
    <dbReference type="NCBI Taxonomy" id="2219512"/>
    <lineage>
        <taxon>Bacteria</taxon>
        <taxon>Bacillati</taxon>
        <taxon>Cyanobacteriota</taxon>
        <taxon>Cyanophyceae</taxon>
        <taxon>Oscillatoriophycideae</taxon>
        <taxon>Oscillatoriales</taxon>
        <taxon>Sirenicapillariaceae</taxon>
        <taxon>Limnospira</taxon>
    </lineage>
</organism>